<dbReference type="EMBL" id="JACVDC010000016">
    <property type="protein sequence ID" value="MBC9795837.1"/>
    <property type="molecule type" value="Genomic_DNA"/>
</dbReference>
<dbReference type="Proteomes" id="UP000653730">
    <property type="component" value="Unassembled WGS sequence"/>
</dbReference>
<organism evidence="1 2">
    <name type="scientific">Sinomicrobium weinanense</name>
    <dbReference type="NCBI Taxonomy" id="2842200"/>
    <lineage>
        <taxon>Bacteria</taxon>
        <taxon>Pseudomonadati</taxon>
        <taxon>Bacteroidota</taxon>
        <taxon>Flavobacteriia</taxon>
        <taxon>Flavobacteriales</taxon>
        <taxon>Flavobacteriaceae</taxon>
        <taxon>Sinomicrobium</taxon>
    </lineage>
</organism>
<name>A0A926JRA4_9FLAO</name>
<keyword evidence="2" id="KW-1185">Reference proteome</keyword>
<accession>A0A926JRA4</accession>
<dbReference type="RefSeq" id="WP_187964987.1">
    <property type="nucleotide sequence ID" value="NZ_JACVDC010000016.1"/>
</dbReference>
<sequence length="71" mass="8342">MCLKKTINLRSLEEVQAHIKEKRHLPGIPSAKEMEEEGINLKEMNLKLLEKVEELTLYVIELKTEIKKLKK</sequence>
<proteinExistence type="predicted"/>
<gene>
    <name evidence="1" type="ORF">IBL28_07660</name>
</gene>
<reference evidence="1 2" key="1">
    <citation type="submission" date="2020-09" db="EMBL/GenBank/DDBJ databases">
        <title>Sinomicrobium weinanense sp. nov., a halophilic bacteria isolated from saline-alkali soil.</title>
        <authorList>
            <person name="Wu P."/>
            <person name="Ren H."/>
            <person name="Mei Y."/>
            <person name="Liang Y."/>
            <person name="Chen Z."/>
        </authorList>
    </citation>
    <scope>NUCLEOTIDE SEQUENCE [LARGE SCALE GENOMIC DNA]</scope>
    <source>
        <strain evidence="1 2">FJxs</strain>
    </source>
</reference>
<comment type="caution">
    <text evidence="1">The sequence shown here is derived from an EMBL/GenBank/DDBJ whole genome shotgun (WGS) entry which is preliminary data.</text>
</comment>
<dbReference type="AlphaFoldDB" id="A0A926JRA4"/>
<evidence type="ECO:0000313" key="2">
    <source>
        <dbReference type="Proteomes" id="UP000653730"/>
    </source>
</evidence>
<evidence type="ECO:0000313" key="1">
    <source>
        <dbReference type="EMBL" id="MBC9795837.1"/>
    </source>
</evidence>
<protein>
    <submittedName>
        <fullName evidence="1">Uncharacterized protein</fullName>
    </submittedName>
</protein>